<organism evidence="2 3">
    <name type="scientific">Manduca sexta</name>
    <name type="common">Tobacco hawkmoth</name>
    <name type="synonym">Tobacco hornworm</name>
    <dbReference type="NCBI Taxonomy" id="7130"/>
    <lineage>
        <taxon>Eukaryota</taxon>
        <taxon>Metazoa</taxon>
        <taxon>Ecdysozoa</taxon>
        <taxon>Arthropoda</taxon>
        <taxon>Hexapoda</taxon>
        <taxon>Insecta</taxon>
        <taxon>Pterygota</taxon>
        <taxon>Neoptera</taxon>
        <taxon>Endopterygota</taxon>
        <taxon>Lepidoptera</taxon>
        <taxon>Glossata</taxon>
        <taxon>Ditrysia</taxon>
        <taxon>Bombycoidea</taxon>
        <taxon>Sphingidae</taxon>
        <taxon>Sphinginae</taxon>
        <taxon>Sphingini</taxon>
        <taxon>Manduca</taxon>
    </lineage>
</organism>
<dbReference type="SUPFAM" id="SSF52540">
    <property type="entry name" value="P-loop containing nucleoside triphosphate hydrolases"/>
    <property type="match status" value="1"/>
</dbReference>
<dbReference type="Gene3D" id="3.40.50.300">
    <property type="entry name" value="P-loop containing nucleotide triphosphate hydrolases"/>
    <property type="match status" value="1"/>
</dbReference>
<feature type="domain" description="Sulfotransferase" evidence="1">
    <location>
        <begin position="116"/>
        <end position="388"/>
    </location>
</feature>
<dbReference type="InterPro" id="IPR027417">
    <property type="entry name" value="P-loop_NTPase"/>
</dbReference>
<evidence type="ECO:0000313" key="3">
    <source>
        <dbReference type="Proteomes" id="UP000791440"/>
    </source>
</evidence>
<evidence type="ECO:0000259" key="1">
    <source>
        <dbReference type="Pfam" id="PF00685"/>
    </source>
</evidence>
<protein>
    <recommendedName>
        <fullName evidence="1">Sulfotransferase domain-containing protein</fullName>
    </recommendedName>
</protein>
<sequence>MLRRVNFYSICFAFGLSVLLILAGSRYTDNTNYRPSSESRRNIRNYLKIEDGEDNILQSVQTLPTSSYDGTPNIESLLEKTRTKIKFELWNYNFSNSGVHKLEDLLMESGGQPVRSVIISTWRSGTTFLGEVLNAMPGNFYHYEPLLKFGIIQIRGPPYADRAMSTIKNMLKCDYEGMEDYFEYGRTHLHQFSHNTRLWDHCKYKKDLCVDSDFTAKLCKLFPFQSMKVVRFRLRLIKELIEDKELNVKVVLLIRDPRGVMQSRQHRNFCKPSPDCWKPELLCADMISDYVAAGRLLSQYPDRLMVLRYEELALNPNTTTQLLLKFLRLGPTQSVDEFLHSHTNVEVAGVSSTYRVSREVPFRWKNVLDFNYVDEIQMACKEAMELWGYRAAHNASHMAAKDFHPLVPYTITQ</sequence>
<accession>A0A921ZVG8</accession>
<dbReference type="InterPro" id="IPR051135">
    <property type="entry name" value="Gal/GlcNAc/GalNAc_ST"/>
</dbReference>
<reference evidence="2" key="2">
    <citation type="submission" date="2020-12" db="EMBL/GenBank/DDBJ databases">
        <authorList>
            <person name="Kanost M."/>
        </authorList>
    </citation>
    <scope>NUCLEOTIDE SEQUENCE</scope>
</reference>
<dbReference type="EMBL" id="JH669160">
    <property type="protein sequence ID" value="KAG6464409.1"/>
    <property type="molecule type" value="Genomic_DNA"/>
</dbReference>
<proteinExistence type="predicted"/>
<keyword evidence="3" id="KW-1185">Reference proteome</keyword>
<dbReference type="Pfam" id="PF00685">
    <property type="entry name" value="Sulfotransfer_1"/>
    <property type="match status" value="1"/>
</dbReference>
<dbReference type="OrthoDB" id="6138663at2759"/>
<dbReference type="AlphaFoldDB" id="A0A921ZVG8"/>
<dbReference type="GO" id="GO:0006044">
    <property type="term" value="P:N-acetylglucosamine metabolic process"/>
    <property type="evidence" value="ECO:0007669"/>
    <property type="project" value="TreeGrafter"/>
</dbReference>
<dbReference type="GO" id="GO:0006790">
    <property type="term" value="P:sulfur compound metabolic process"/>
    <property type="evidence" value="ECO:0007669"/>
    <property type="project" value="TreeGrafter"/>
</dbReference>
<dbReference type="InterPro" id="IPR000863">
    <property type="entry name" value="Sulfotransferase_dom"/>
</dbReference>
<dbReference type="GO" id="GO:0001517">
    <property type="term" value="F:N-acetylglucosamine 6-O-sulfotransferase activity"/>
    <property type="evidence" value="ECO:0007669"/>
    <property type="project" value="TreeGrafter"/>
</dbReference>
<dbReference type="PANTHER" id="PTHR10704:SF44">
    <property type="entry name" value="LD35051P-RELATED"/>
    <property type="match status" value="1"/>
</dbReference>
<reference evidence="2" key="1">
    <citation type="journal article" date="2016" name="Insect Biochem. Mol. Biol.">
        <title>Multifaceted biological insights from a draft genome sequence of the tobacco hornworm moth, Manduca sexta.</title>
        <authorList>
            <person name="Kanost M.R."/>
            <person name="Arrese E.L."/>
            <person name="Cao X."/>
            <person name="Chen Y.R."/>
            <person name="Chellapilla S."/>
            <person name="Goldsmith M.R."/>
            <person name="Grosse-Wilde E."/>
            <person name="Heckel D.G."/>
            <person name="Herndon N."/>
            <person name="Jiang H."/>
            <person name="Papanicolaou A."/>
            <person name="Qu J."/>
            <person name="Soulages J.L."/>
            <person name="Vogel H."/>
            <person name="Walters J."/>
            <person name="Waterhouse R.M."/>
            <person name="Ahn S.J."/>
            <person name="Almeida F.C."/>
            <person name="An C."/>
            <person name="Aqrawi P."/>
            <person name="Bretschneider A."/>
            <person name="Bryant W.B."/>
            <person name="Bucks S."/>
            <person name="Chao H."/>
            <person name="Chevignon G."/>
            <person name="Christen J.M."/>
            <person name="Clarke D.F."/>
            <person name="Dittmer N.T."/>
            <person name="Ferguson L.C.F."/>
            <person name="Garavelou S."/>
            <person name="Gordon K.H.J."/>
            <person name="Gunaratna R.T."/>
            <person name="Han Y."/>
            <person name="Hauser F."/>
            <person name="He Y."/>
            <person name="Heidel-Fischer H."/>
            <person name="Hirsh A."/>
            <person name="Hu Y."/>
            <person name="Jiang H."/>
            <person name="Kalra D."/>
            <person name="Klinner C."/>
            <person name="Konig C."/>
            <person name="Kovar C."/>
            <person name="Kroll A.R."/>
            <person name="Kuwar S.S."/>
            <person name="Lee S.L."/>
            <person name="Lehman R."/>
            <person name="Li K."/>
            <person name="Li Z."/>
            <person name="Liang H."/>
            <person name="Lovelace S."/>
            <person name="Lu Z."/>
            <person name="Mansfield J.H."/>
            <person name="McCulloch K.J."/>
            <person name="Mathew T."/>
            <person name="Morton B."/>
            <person name="Muzny D.M."/>
            <person name="Neunemann D."/>
            <person name="Ongeri F."/>
            <person name="Pauchet Y."/>
            <person name="Pu L.L."/>
            <person name="Pyrousis I."/>
            <person name="Rao X.J."/>
            <person name="Redding A."/>
            <person name="Roesel C."/>
            <person name="Sanchez-Gracia A."/>
            <person name="Schaack S."/>
            <person name="Shukla A."/>
            <person name="Tetreau G."/>
            <person name="Wang Y."/>
            <person name="Xiong G.H."/>
            <person name="Traut W."/>
            <person name="Walsh T.K."/>
            <person name="Worley K.C."/>
            <person name="Wu D."/>
            <person name="Wu W."/>
            <person name="Wu Y.Q."/>
            <person name="Zhang X."/>
            <person name="Zou Z."/>
            <person name="Zucker H."/>
            <person name="Briscoe A.D."/>
            <person name="Burmester T."/>
            <person name="Clem R.J."/>
            <person name="Feyereisen R."/>
            <person name="Grimmelikhuijzen C.J.P."/>
            <person name="Hamodrakas S.J."/>
            <person name="Hansson B.S."/>
            <person name="Huguet E."/>
            <person name="Jermiin L.S."/>
            <person name="Lan Q."/>
            <person name="Lehman H.K."/>
            <person name="Lorenzen M."/>
            <person name="Merzendorfer H."/>
            <person name="Michalopoulos I."/>
            <person name="Morton D.B."/>
            <person name="Muthukrishnan S."/>
            <person name="Oakeshott J.G."/>
            <person name="Palmer W."/>
            <person name="Park Y."/>
            <person name="Passarelli A.L."/>
            <person name="Rozas J."/>
            <person name="Schwartz L.M."/>
            <person name="Smith W."/>
            <person name="Southgate A."/>
            <person name="Vilcinskas A."/>
            <person name="Vogt R."/>
            <person name="Wang P."/>
            <person name="Werren J."/>
            <person name="Yu X.Q."/>
            <person name="Zhou J.J."/>
            <person name="Brown S.J."/>
            <person name="Scherer S.E."/>
            <person name="Richards S."/>
            <person name="Blissard G.W."/>
        </authorList>
    </citation>
    <scope>NUCLEOTIDE SEQUENCE</scope>
</reference>
<evidence type="ECO:0000313" key="2">
    <source>
        <dbReference type="EMBL" id="KAG6464409.1"/>
    </source>
</evidence>
<dbReference type="PANTHER" id="PTHR10704">
    <property type="entry name" value="CARBOHYDRATE SULFOTRANSFERASE"/>
    <property type="match status" value="1"/>
</dbReference>
<comment type="caution">
    <text evidence="2">The sequence shown here is derived from an EMBL/GenBank/DDBJ whole genome shotgun (WGS) entry which is preliminary data.</text>
</comment>
<dbReference type="Proteomes" id="UP000791440">
    <property type="component" value="Unassembled WGS sequence"/>
</dbReference>
<gene>
    <name evidence="2" type="ORF">O3G_MSEX014492</name>
</gene>
<name>A0A921ZVG8_MANSE</name>